<evidence type="ECO:0000256" key="12">
    <source>
        <dbReference type="ARBA" id="ARBA00022878"/>
    </source>
</evidence>
<dbReference type="PANTHER" id="PTHR43069:SF2">
    <property type="entry name" value="FUMARYLACETOACETASE"/>
    <property type="match status" value="1"/>
</dbReference>
<dbReference type="NCBIfam" id="TIGR01266">
    <property type="entry name" value="fum_ac_acetase"/>
    <property type="match status" value="1"/>
</dbReference>
<dbReference type="InterPro" id="IPR011234">
    <property type="entry name" value="Fumarylacetoacetase-like_C"/>
</dbReference>
<dbReference type="SUPFAM" id="SSF63433">
    <property type="entry name" value="Fumarylacetoacetate hydrolase, FAH, N-terminal domain"/>
    <property type="match status" value="1"/>
</dbReference>
<feature type="binding site" evidence="18">
    <location>
        <position position="326"/>
    </location>
    <ligand>
        <name>Mg(2+)</name>
        <dbReference type="ChEBI" id="CHEBI:18420"/>
    </ligand>
</feature>
<evidence type="ECO:0000256" key="17">
    <source>
        <dbReference type="PIRSR" id="PIRSR605959-2"/>
    </source>
</evidence>
<evidence type="ECO:0000256" key="5">
    <source>
        <dbReference type="ARBA" id="ARBA00010211"/>
    </source>
</evidence>
<dbReference type="GO" id="GO:0006572">
    <property type="term" value="P:L-tyrosine catabolic process"/>
    <property type="evidence" value="ECO:0007669"/>
    <property type="project" value="UniProtKB-KW"/>
</dbReference>
<proteinExistence type="inferred from homology"/>
<dbReference type="GO" id="GO:0006559">
    <property type="term" value="P:L-phenylalanine catabolic process"/>
    <property type="evidence" value="ECO:0007669"/>
    <property type="project" value="UniProtKB-UniPathway"/>
</dbReference>
<feature type="domain" description="Fumarylacetoacetase-like C-terminal" evidence="19">
    <location>
        <begin position="194"/>
        <end position="512"/>
    </location>
</feature>
<dbReference type="Gene3D" id="2.30.30.230">
    <property type="entry name" value="Fumarylacetoacetase, N-terminal domain"/>
    <property type="match status" value="1"/>
</dbReference>
<dbReference type="AlphaFoldDB" id="A0A7R9CB60"/>
<dbReference type="UniPathway" id="UPA00139">
    <property type="reaction ID" value="UER00341"/>
</dbReference>
<evidence type="ECO:0000256" key="14">
    <source>
        <dbReference type="ARBA" id="ARBA00030270"/>
    </source>
</evidence>
<evidence type="ECO:0000256" key="4">
    <source>
        <dbReference type="ARBA" id="ARBA00004782"/>
    </source>
</evidence>
<evidence type="ECO:0000256" key="3">
    <source>
        <dbReference type="ARBA" id="ARBA00001946"/>
    </source>
</evidence>
<evidence type="ECO:0000256" key="10">
    <source>
        <dbReference type="ARBA" id="ARBA00022837"/>
    </source>
</evidence>
<dbReference type="Pfam" id="PF01557">
    <property type="entry name" value="FAA_hydrolase"/>
    <property type="match status" value="1"/>
</dbReference>
<feature type="binding site" evidence="17">
    <location>
        <position position="469"/>
    </location>
    <ligand>
        <name>substrate</name>
    </ligand>
</feature>
<comment type="pathway">
    <text evidence="4">Amino-acid degradation; L-phenylalanine degradation; acetoacetate and fumarate from L-phenylalanine: step 6/6.</text>
</comment>
<evidence type="ECO:0000256" key="8">
    <source>
        <dbReference type="ARBA" id="ARBA00022723"/>
    </source>
</evidence>
<evidence type="ECO:0000256" key="6">
    <source>
        <dbReference type="ARBA" id="ARBA00012094"/>
    </source>
</evidence>
<evidence type="ECO:0000256" key="13">
    <source>
        <dbReference type="ARBA" id="ARBA00023232"/>
    </source>
</evidence>
<evidence type="ECO:0000256" key="2">
    <source>
        <dbReference type="ARBA" id="ARBA00001913"/>
    </source>
</evidence>
<dbReference type="GO" id="GO:1902000">
    <property type="term" value="P:homogentisate catabolic process"/>
    <property type="evidence" value="ECO:0007669"/>
    <property type="project" value="TreeGrafter"/>
</dbReference>
<evidence type="ECO:0000256" key="7">
    <source>
        <dbReference type="ARBA" id="ARBA00014741"/>
    </source>
</evidence>
<dbReference type="SUPFAM" id="SSF56529">
    <property type="entry name" value="FAH"/>
    <property type="match status" value="2"/>
</dbReference>
<feature type="binding site" evidence="18">
    <location>
        <position position="194"/>
    </location>
    <ligand>
        <name>Ca(2+)</name>
        <dbReference type="ChEBI" id="CHEBI:29108"/>
    </ligand>
</feature>
<dbReference type="GO" id="GO:0046872">
    <property type="term" value="F:metal ion binding"/>
    <property type="evidence" value="ECO:0007669"/>
    <property type="project" value="UniProtKB-KW"/>
</dbReference>
<feature type="binding site" evidence="18">
    <location>
        <position position="302"/>
    </location>
    <ligand>
        <name>Mg(2+)</name>
        <dbReference type="ChEBI" id="CHEBI:18420"/>
    </ligand>
</feature>
<evidence type="ECO:0000256" key="9">
    <source>
        <dbReference type="ARBA" id="ARBA00022801"/>
    </source>
</evidence>
<feature type="binding site" evidence="18">
    <location>
        <position position="267"/>
    </location>
    <ligand>
        <name>Ca(2+)</name>
        <dbReference type="ChEBI" id="CHEBI:29108"/>
    </ligand>
</feature>
<protein>
    <recommendedName>
        <fullName evidence="7">Fumarylacetoacetase</fullName>
        <ecNumber evidence="6">3.7.1.2</ecNumber>
    </recommendedName>
    <alternativeName>
        <fullName evidence="14">Beta-diketonase</fullName>
    </alternativeName>
    <alternativeName>
        <fullName evidence="15">Fumarylacetoacetate hydrolase</fullName>
    </alternativeName>
</protein>
<keyword evidence="10 18" id="KW-0106">Calcium</keyword>
<keyword evidence="13" id="KW-0585">Phenylalanine catabolism</keyword>
<comment type="similarity">
    <text evidence="5">Belongs to the FAH family.</text>
</comment>
<comment type="cofactor">
    <cofactor evidence="2 18">
        <name>Ca(2+)</name>
        <dbReference type="ChEBI" id="CHEBI:29108"/>
    </cofactor>
</comment>
<feature type="binding site" evidence="18">
    <location>
        <position position="322"/>
    </location>
    <ligand>
        <name>Mg(2+)</name>
        <dbReference type="ChEBI" id="CHEBI:18420"/>
    </ligand>
</feature>
<keyword evidence="8 18" id="KW-0479">Metal-binding</keyword>
<reference evidence="21" key="1">
    <citation type="submission" date="2020-11" db="EMBL/GenBank/DDBJ databases">
        <authorList>
            <person name="Tran Van P."/>
        </authorList>
    </citation>
    <scope>NUCLEOTIDE SEQUENCE</scope>
</reference>
<evidence type="ECO:0000259" key="20">
    <source>
        <dbReference type="Pfam" id="PF09298"/>
    </source>
</evidence>
<organism evidence="21">
    <name type="scientific">Timema cristinae</name>
    <name type="common">Walking stick</name>
    <dbReference type="NCBI Taxonomy" id="61476"/>
    <lineage>
        <taxon>Eukaryota</taxon>
        <taxon>Metazoa</taxon>
        <taxon>Ecdysozoa</taxon>
        <taxon>Arthropoda</taxon>
        <taxon>Hexapoda</taxon>
        <taxon>Insecta</taxon>
        <taxon>Pterygota</taxon>
        <taxon>Neoptera</taxon>
        <taxon>Polyneoptera</taxon>
        <taxon>Phasmatodea</taxon>
        <taxon>Timematodea</taxon>
        <taxon>Timematoidea</taxon>
        <taxon>Timematidae</taxon>
        <taxon>Timema</taxon>
    </lineage>
</organism>
<evidence type="ECO:0000256" key="15">
    <source>
        <dbReference type="ARBA" id="ARBA00031740"/>
    </source>
</evidence>
<dbReference type="InterPro" id="IPR005959">
    <property type="entry name" value="Fumarylacetoacetase"/>
</dbReference>
<dbReference type="Pfam" id="PF09298">
    <property type="entry name" value="FAA_hydrolase_N"/>
    <property type="match status" value="1"/>
</dbReference>
<evidence type="ECO:0000256" key="11">
    <source>
        <dbReference type="ARBA" id="ARBA00022842"/>
    </source>
</evidence>
<keyword evidence="12" id="KW-0828">Tyrosine catabolism</keyword>
<dbReference type="InterPro" id="IPR036462">
    <property type="entry name" value="Fumarylacetoacetase_N_sf"/>
</dbReference>
<dbReference type="PANTHER" id="PTHR43069">
    <property type="entry name" value="FUMARYLACETOACETASE"/>
    <property type="match status" value="1"/>
</dbReference>
<evidence type="ECO:0000256" key="16">
    <source>
        <dbReference type="PIRSR" id="PIRSR605959-1"/>
    </source>
</evidence>
<accession>A0A7R9CB60</accession>
<dbReference type="InterPro" id="IPR036663">
    <property type="entry name" value="Fumarylacetoacetase_C_sf"/>
</dbReference>
<keyword evidence="9" id="KW-0378">Hydrolase</keyword>
<feature type="binding site" evidence="17">
    <location>
        <position position="196"/>
    </location>
    <ligand>
        <name>substrate</name>
    </ligand>
</feature>
<feature type="binding site" evidence="18">
    <location>
        <position position="302"/>
    </location>
    <ligand>
        <name>Ca(2+)</name>
        <dbReference type="ChEBI" id="CHEBI:29108"/>
    </ligand>
</feature>
<evidence type="ECO:0000259" key="19">
    <source>
        <dbReference type="Pfam" id="PF01557"/>
    </source>
</evidence>
<sequence>MYPHFHEGRIVDLMGENHLHYPGWDSIPDLSVIGIGGHVGQVVKSPSDTVYHRRGVGSSNPCRVAISGLPTLWGLELGSLRQFTGSLSITVLPRHVTRRVGVAIGDQILDLNAVSHLFDGPLLKDQQFVFKEATLNSFMSLGRAAWKEARDTLQRVLSVNDQTLQQNAELRARALVPQSSATMHLPAHIGDYTDFYSSIHHATNVGIMFRGPENALMPNWKHIPVGYHGRASSVVVSGTPIRRPNGQTCPVDGEAPVFGPCRLMDFELEVAFFVGGPPTTLGKPVPIQEAQDRIFGMVLMNDWSARDIQKWEYVPLGPFLSKSLGTTISPWVVTLDALLPFAVDNMEQVPQPFPYLRHDDKFNFDIKLTIDIKRQLSIYSPGLVVYGLTFIGMALAKFQQTLRTLATRHDTTRHDTTLQDCLFPVERSVSSTVSRTNYKYMYWTSKQQLAHHTITGCNLNPGDLMASGTISGPASDSFGSMLELSWRGTKPVPLADGSSRKFLQDGDEVIIRGYCEGDSYRVGFGSCTGKLLPALNL</sequence>
<dbReference type="EC" id="3.7.1.2" evidence="6"/>
<feature type="binding site" evidence="17">
    <location>
        <position position="309"/>
    </location>
    <ligand>
        <name>substrate</name>
    </ligand>
</feature>
<feature type="active site" description="Proton acceptor" evidence="16">
    <location>
        <position position="201"/>
    </location>
</feature>
<dbReference type="GO" id="GO:0004334">
    <property type="term" value="F:fumarylacetoacetase activity"/>
    <property type="evidence" value="ECO:0007669"/>
    <property type="project" value="UniProtKB-EC"/>
</dbReference>
<dbReference type="EMBL" id="OC316491">
    <property type="protein sequence ID" value="CAD7392090.1"/>
    <property type="molecule type" value="Genomic_DNA"/>
</dbReference>
<evidence type="ECO:0000313" key="21">
    <source>
        <dbReference type="EMBL" id="CAD7392090.1"/>
    </source>
</evidence>
<comment type="cofactor">
    <cofactor evidence="3 18">
        <name>Mg(2+)</name>
        <dbReference type="ChEBI" id="CHEBI:18420"/>
    </cofactor>
</comment>
<evidence type="ECO:0000256" key="18">
    <source>
        <dbReference type="PIRSR" id="PIRSR605959-3"/>
    </source>
</evidence>
<gene>
    <name evidence="21" type="ORF">TCEB3V08_LOCUS125</name>
</gene>
<feature type="domain" description="Fumarylacetoacetase N-terminal" evidence="20">
    <location>
        <begin position="95"/>
        <end position="186"/>
    </location>
</feature>
<evidence type="ECO:0000256" key="1">
    <source>
        <dbReference type="ARBA" id="ARBA00000353"/>
    </source>
</evidence>
<dbReference type="Gene3D" id="3.90.850.10">
    <property type="entry name" value="Fumarylacetoacetase-like, C-terminal domain"/>
    <property type="match status" value="1"/>
</dbReference>
<comment type="catalytic activity">
    <reaction evidence="1">
        <text>4-fumarylacetoacetate + H2O = acetoacetate + fumarate + H(+)</text>
        <dbReference type="Rhea" id="RHEA:10244"/>
        <dbReference type="ChEBI" id="CHEBI:13705"/>
        <dbReference type="ChEBI" id="CHEBI:15377"/>
        <dbReference type="ChEBI" id="CHEBI:15378"/>
        <dbReference type="ChEBI" id="CHEBI:18034"/>
        <dbReference type="ChEBI" id="CHEBI:29806"/>
        <dbReference type="EC" id="3.7.1.2"/>
    </reaction>
</comment>
<feature type="binding site" evidence="17">
    <location>
        <position position="313"/>
    </location>
    <ligand>
        <name>substrate</name>
    </ligand>
</feature>
<feature type="binding site" evidence="18">
    <location>
        <position position="269"/>
    </location>
    <ligand>
        <name>Ca(2+)</name>
        <dbReference type="ChEBI" id="CHEBI:29108"/>
    </ligand>
</feature>
<name>A0A7R9CB60_TIMCR</name>
<dbReference type="InterPro" id="IPR015377">
    <property type="entry name" value="Fumarylacetoacetase_N"/>
</dbReference>
<feature type="binding site" evidence="17">
    <location>
        <position position="210"/>
    </location>
    <ligand>
        <name>substrate</name>
    </ligand>
</feature>
<keyword evidence="11 18" id="KW-0460">Magnesium</keyword>